<dbReference type="InterPro" id="IPR053145">
    <property type="entry name" value="AB_hydrolase_Est10"/>
</dbReference>
<dbReference type="OrthoDB" id="203477at2157"/>
<dbReference type="PANTHER" id="PTHR43265">
    <property type="entry name" value="ESTERASE ESTD"/>
    <property type="match status" value="1"/>
</dbReference>
<organism evidence="2 3">
    <name type="scientific">Natrialba chahannaoensis JCM 10990</name>
    <dbReference type="NCBI Taxonomy" id="1227492"/>
    <lineage>
        <taxon>Archaea</taxon>
        <taxon>Methanobacteriati</taxon>
        <taxon>Methanobacteriota</taxon>
        <taxon>Stenosarchaea group</taxon>
        <taxon>Halobacteria</taxon>
        <taxon>Halobacteriales</taxon>
        <taxon>Natrialbaceae</taxon>
        <taxon>Natrialba</taxon>
    </lineage>
</organism>
<reference evidence="2 3" key="1">
    <citation type="journal article" date="2014" name="PLoS Genet.">
        <title>Phylogenetically driven sequencing of extremely halophilic archaea reveals strategies for static and dynamic osmo-response.</title>
        <authorList>
            <person name="Becker E.A."/>
            <person name="Seitzer P.M."/>
            <person name="Tritt A."/>
            <person name="Larsen D."/>
            <person name="Krusor M."/>
            <person name="Yao A.I."/>
            <person name="Wu D."/>
            <person name="Madern D."/>
            <person name="Eisen J.A."/>
            <person name="Darling A.E."/>
            <person name="Facciotti M.T."/>
        </authorList>
    </citation>
    <scope>NUCLEOTIDE SEQUENCE [LARGE SCALE GENOMIC DNA]</scope>
    <source>
        <strain evidence="2 3">JCM 10990</strain>
    </source>
</reference>
<name>M0AI88_9EURY</name>
<dbReference type="InterPro" id="IPR000073">
    <property type="entry name" value="AB_hydrolase_1"/>
</dbReference>
<proteinExistence type="predicted"/>
<sequence>MSSGETADEDDAHEFAVAFGRGQFTTAVGLLSEDGHEQLVASYPDQFQDGELEPTAALEAYWRGLYNQYGEFVDVGAITVDDADVMVELCFVDGVERATLEFDEDGVADLEFDPAYEVPDYVDHGAFSERNVMVDTEDSELAGVLAVPDSDCPVPGVVLVHGHGIHDPNGTVGATKILRDLAWGLASNGIATLRYEKRLNSADVPDDEYTLDTVVTDDAVAAMSTLADADDIAADSVFVAGHSQGGLCAPRIASRYGDAAGVVVLDGTADPVVDPDNLTWLRYSLDVDGVLDDEQEAEFEAMRETFRRIADCEFEPDETIRGFPGVWHQSHHDYDPVGTASDLAAPTFVLKTDRTDPERQPELAEMVRDHYETWQSADLPPGSRTEYYEGIGHYFQPGPAPVTQTRLFFGGNVADAIIEDITEWVLETQSRATESE</sequence>
<keyword evidence="3" id="KW-1185">Reference proteome</keyword>
<dbReference type="InterPro" id="IPR029058">
    <property type="entry name" value="AB_hydrolase_fold"/>
</dbReference>
<protein>
    <recommendedName>
        <fullName evidence="1">AB hydrolase-1 domain-containing protein</fullName>
    </recommendedName>
</protein>
<evidence type="ECO:0000313" key="3">
    <source>
        <dbReference type="Proteomes" id="UP000011693"/>
    </source>
</evidence>
<feature type="domain" description="AB hydrolase-1" evidence="1">
    <location>
        <begin position="157"/>
        <end position="397"/>
    </location>
</feature>
<accession>M0AI88</accession>
<dbReference type="RefSeq" id="WP_006168106.1">
    <property type="nucleotide sequence ID" value="NZ_AOIN01000067.1"/>
</dbReference>
<dbReference type="STRING" id="1227492.C482_13354"/>
<gene>
    <name evidence="2" type="ORF">C482_13354</name>
</gene>
<dbReference type="EMBL" id="AOIN01000067">
    <property type="protein sequence ID" value="ELY97612.1"/>
    <property type="molecule type" value="Genomic_DNA"/>
</dbReference>
<dbReference type="AlphaFoldDB" id="M0AI88"/>
<dbReference type="Pfam" id="PF12697">
    <property type="entry name" value="Abhydrolase_6"/>
    <property type="match status" value="1"/>
</dbReference>
<evidence type="ECO:0000313" key="2">
    <source>
        <dbReference type="EMBL" id="ELY97612.1"/>
    </source>
</evidence>
<dbReference type="GO" id="GO:0052689">
    <property type="term" value="F:carboxylic ester hydrolase activity"/>
    <property type="evidence" value="ECO:0007669"/>
    <property type="project" value="TreeGrafter"/>
</dbReference>
<dbReference type="SUPFAM" id="SSF53474">
    <property type="entry name" value="alpha/beta-Hydrolases"/>
    <property type="match status" value="1"/>
</dbReference>
<dbReference type="Gene3D" id="3.40.50.1820">
    <property type="entry name" value="alpha/beta hydrolase"/>
    <property type="match status" value="1"/>
</dbReference>
<evidence type="ECO:0000259" key="1">
    <source>
        <dbReference type="Pfam" id="PF12697"/>
    </source>
</evidence>
<dbReference type="PANTHER" id="PTHR43265:SF1">
    <property type="entry name" value="ESTERASE ESTD"/>
    <property type="match status" value="1"/>
</dbReference>
<comment type="caution">
    <text evidence="2">The sequence shown here is derived from an EMBL/GenBank/DDBJ whole genome shotgun (WGS) entry which is preliminary data.</text>
</comment>
<dbReference type="Proteomes" id="UP000011693">
    <property type="component" value="Unassembled WGS sequence"/>
</dbReference>
<dbReference type="PATRIC" id="fig|1227492.4.peg.2648"/>